<evidence type="ECO:0000313" key="3">
    <source>
        <dbReference type="Proteomes" id="UP000503339"/>
    </source>
</evidence>
<evidence type="ECO:0000313" key="2">
    <source>
        <dbReference type="EMBL" id="QKC79373.1"/>
    </source>
</evidence>
<evidence type="ECO:0008006" key="4">
    <source>
        <dbReference type="Google" id="ProtNLM"/>
    </source>
</evidence>
<dbReference type="Proteomes" id="UP000503339">
    <property type="component" value="Chromosome"/>
</dbReference>
<dbReference type="KEGG" id="merd:EB233_31265"/>
<organism evidence="2 3">
    <name type="scientific">Mesorhizobium erdmanii</name>
    <dbReference type="NCBI Taxonomy" id="1777866"/>
    <lineage>
        <taxon>Bacteria</taxon>
        <taxon>Pseudomonadati</taxon>
        <taxon>Pseudomonadota</taxon>
        <taxon>Alphaproteobacteria</taxon>
        <taxon>Hyphomicrobiales</taxon>
        <taxon>Phyllobacteriaceae</taxon>
        <taxon>Mesorhizobium</taxon>
    </lineage>
</organism>
<feature type="region of interest" description="Disordered" evidence="1">
    <location>
        <begin position="1"/>
        <end position="62"/>
    </location>
</feature>
<dbReference type="InterPro" id="IPR011049">
    <property type="entry name" value="Serralysin-like_metalloprot_C"/>
</dbReference>
<feature type="region of interest" description="Disordered" evidence="1">
    <location>
        <begin position="83"/>
        <end position="114"/>
    </location>
</feature>
<dbReference type="Pfam" id="PF00353">
    <property type="entry name" value="HemolysinCabind"/>
    <property type="match status" value="2"/>
</dbReference>
<dbReference type="Gene3D" id="2.150.10.10">
    <property type="entry name" value="Serralysin-like metalloprotease, C-terminal"/>
    <property type="match status" value="1"/>
</dbReference>
<dbReference type="SUPFAM" id="SSF51120">
    <property type="entry name" value="beta-Roll"/>
    <property type="match status" value="1"/>
</dbReference>
<feature type="compositionally biased region" description="Basic and acidic residues" evidence="1">
    <location>
        <begin position="23"/>
        <end position="40"/>
    </location>
</feature>
<accession>A0A6M7UTU8</accession>
<dbReference type="InterPro" id="IPR018511">
    <property type="entry name" value="Hemolysin-typ_Ca-bd_CS"/>
</dbReference>
<gene>
    <name evidence="2" type="ORF">EB233_31265</name>
</gene>
<proteinExistence type="predicted"/>
<dbReference type="PROSITE" id="PS00330">
    <property type="entry name" value="HEMOLYSIN_CALCIUM"/>
    <property type="match status" value="1"/>
</dbReference>
<dbReference type="InterPro" id="IPR001343">
    <property type="entry name" value="Hemolysn_Ca-bd"/>
</dbReference>
<dbReference type="AlphaFoldDB" id="A0A6M7UTU8"/>
<dbReference type="PRINTS" id="PR00313">
    <property type="entry name" value="CABNDNGRPT"/>
</dbReference>
<dbReference type="GO" id="GO:0005509">
    <property type="term" value="F:calcium ion binding"/>
    <property type="evidence" value="ECO:0007669"/>
    <property type="project" value="InterPro"/>
</dbReference>
<keyword evidence="3" id="KW-1185">Reference proteome</keyword>
<evidence type="ECO:0000256" key="1">
    <source>
        <dbReference type="SAM" id="MobiDB-lite"/>
    </source>
</evidence>
<dbReference type="RefSeq" id="WP_081288654.1">
    <property type="nucleotide sequence ID" value="NZ_CP033361.1"/>
</dbReference>
<dbReference type="EMBL" id="CP033361">
    <property type="protein sequence ID" value="QKC79373.1"/>
    <property type="molecule type" value="Genomic_DNA"/>
</dbReference>
<protein>
    <recommendedName>
        <fullName evidence="4">Calcium-binding protein</fullName>
    </recommendedName>
</protein>
<name>A0A6M7UTU8_9HYPH</name>
<feature type="compositionally biased region" description="Acidic residues" evidence="1">
    <location>
        <begin position="41"/>
        <end position="50"/>
    </location>
</feature>
<reference evidence="2 3" key="1">
    <citation type="submission" date="2018-10" db="EMBL/GenBank/DDBJ databases">
        <authorList>
            <person name="Perry B.J."/>
            <person name="Sullivan J.T."/>
            <person name="Murphy R.J.T."/>
            <person name="Ramsay J.P."/>
            <person name="Ronson C.W."/>
        </authorList>
    </citation>
    <scope>NUCLEOTIDE SEQUENCE [LARGE SCALE GENOMIC DNA]</scope>
    <source>
        <strain evidence="2 3">NZP2014</strain>
    </source>
</reference>
<sequence length="114" mass="12243">MAETSTIVLHGTPDEDLILDNQNRNDLHSPGDGQRGRPGDEEIVCGDDADYVNGGPGDDSDDFLCGNEGYDFLHGERGNDSLFGGAGKDYLYGEEGDDHPFGGGRRSSVRRRGP</sequence>